<feature type="transmembrane region" description="Helical" evidence="6">
    <location>
        <begin position="86"/>
        <end position="114"/>
    </location>
</feature>
<sequence length="870" mass="97563">MKEDVDCSLDGLDDEVKSAQVHQIFTQARMGELGAILGSLIVTISLWHIAPFMTLVIWFSAYLALHAARLVLVSRFHEVSPAGKHALAWGAWFQAGAVAGMLFWGLAAVLIFPLESREHQFVLAVCVTGITTAAAVLFAPTWCFMPCVLAGMLPLSGRFIYEGGAVNFTIGAAVLLFTVVLVLLGNALHNMTEKALRREIERNRYVTLLNRDRERIEEANRALHDEIESHELTNKQLKSVIASRDQILERLEHSEQLHRMLVESARDIIWTVDLNLNYTYISPSVTEVLGYTVSEIRQLGPASILTRDSWERVSAIFYQELSLESRESRGKFVSRTEEIEHVRKNGTVLWTEITATFLRDFLGCPTGILGISRDISKRKAIEQELKQVHEHLELRVEERTVDLERVNEELLLSIERLKRTEKQLRSSEERFRAIFQSATDCMFIKDTDLRYSALNPAMCLALGIRETDAIGKLDEDVFGPSQNESVKLLDQRVLNGQSVESEHVVKIDEQYRLFRCSRVPLRDSTGEVNALCGIGRDITEEMPWRINQENLHDSIAASMRATMDQILQVAQTDATVLLLGESGSGKDYLARHLHDNSRRSAGPFFAINCAALPNELAESELFGHEAGAFTGAKARKLGLLEMAGGGTLLLNEIGELSLPIQAKLLTFLDEQAFTRVGGQASITVDVRILAATNRNLQKEVEESLFRSDLFYRINVFPIKIPSLRERTEDFPLLIESLLQRLSKKLGRADIPVLTPAAMQAVRSYHWPGNIRELKNVLERALILCNAKHITPNHLVIPDTRIPDASGEMSATFRITSGSSLKREMEKVKRDLIVEALSRSKGNVAAAARILGISRDVLRHQIKVLNLRGNY</sequence>
<feature type="coiled-coil region" evidence="5">
    <location>
        <begin position="389"/>
        <end position="427"/>
    </location>
</feature>
<dbReference type="Gene3D" id="1.10.8.60">
    <property type="match status" value="1"/>
</dbReference>
<dbReference type="InterPro" id="IPR025944">
    <property type="entry name" value="Sigma_54_int_dom_CS"/>
</dbReference>
<dbReference type="SUPFAM" id="SSF52540">
    <property type="entry name" value="P-loop containing nucleoside triphosphate hydrolases"/>
    <property type="match status" value="1"/>
</dbReference>
<dbReference type="Pfam" id="PF00158">
    <property type="entry name" value="Sigma54_activat"/>
    <property type="match status" value="1"/>
</dbReference>
<feature type="transmembrane region" description="Helical" evidence="6">
    <location>
        <begin position="165"/>
        <end position="188"/>
    </location>
</feature>
<evidence type="ECO:0000313" key="10">
    <source>
        <dbReference type="EMBL" id="MBI5248559.1"/>
    </source>
</evidence>
<feature type="transmembrane region" description="Helical" evidence="6">
    <location>
        <begin position="33"/>
        <end position="50"/>
    </location>
</feature>
<dbReference type="InterPro" id="IPR027417">
    <property type="entry name" value="P-loop_NTPase"/>
</dbReference>
<keyword evidence="1" id="KW-0547">Nucleotide-binding</keyword>
<dbReference type="Pfam" id="PF25601">
    <property type="entry name" value="AAA_lid_14"/>
    <property type="match status" value="1"/>
</dbReference>
<dbReference type="Gene3D" id="1.10.10.60">
    <property type="entry name" value="Homeodomain-like"/>
    <property type="match status" value="1"/>
</dbReference>
<dbReference type="PROSITE" id="PS50113">
    <property type="entry name" value="PAC"/>
    <property type="match status" value="1"/>
</dbReference>
<dbReference type="InterPro" id="IPR009057">
    <property type="entry name" value="Homeodomain-like_sf"/>
</dbReference>
<keyword evidence="2" id="KW-0067">ATP-binding</keyword>
<proteinExistence type="predicted"/>
<dbReference type="NCBIfam" id="TIGR00229">
    <property type="entry name" value="sensory_box"/>
    <property type="match status" value="2"/>
</dbReference>
<evidence type="ECO:0000259" key="8">
    <source>
        <dbReference type="PROSITE" id="PS50112"/>
    </source>
</evidence>
<dbReference type="EMBL" id="JACRDE010000109">
    <property type="protein sequence ID" value="MBI5248559.1"/>
    <property type="molecule type" value="Genomic_DNA"/>
</dbReference>
<dbReference type="PANTHER" id="PTHR32071">
    <property type="entry name" value="TRANSCRIPTIONAL REGULATORY PROTEIN"/>
    <property type="match status" value="1"/>
</dbReference>
<evidence type="ECO:0000259" key="7">
    <source>
        <dbReference type="PROSITE" id="PS50045"/>
    </source>
</evidence>
<evidence type="ECO:0000256" key="6">
    <source>
        <dbReference type="SAM" id="Phobius"/>
    </source>
</evidence>
<name>A0A9D6V0Q4_9BACT</name>
<dbReference type="Pfam" id="PF08448">
    <property type="entry name" value="PAS_4"/>
    <property type="match status" value="1"/>
</dbReference>
<feature type="domain" description="PAC" evidence="9">
    <location>
        <begin position="335"/>
        <end position="387"/>
    </location>
</feature>
<gene>
    <name evidence="10" type="ORF">HY912_03620</name>
</gene>
<feature type="transmembrane region" description="Helical" evidence="6">
    <location>
        <begin position="120"/>
        <end position="153"/>
    </location>
</feature>
<dbReference type="SMART" id="SM00382">
    <property type="entry name" value="AAA"/>
    <property type="match status" value="1"/>
</dbReference>
<dbReference type="InterPro" id="IPR002197">
    <property type="entry name" value="HTH_Fis"/>
</dbReference>
<evidence type="ECO:0000256" key="4">
    <source>
        <dbReference type="ARBA" id="ARBA00023163"/>
    </source>
</evidence>
<dbReference type="InterPro" id="IPR003593">
    <property type="entry name" value="AAA+_ATPase"/>
</dbReference>
<dbReference type="Pfam" id="PF02954">
    <property type="entry name" value="HTH_8"/>
    <property type="match status" value="1"/>
</dbReference>
<organism evidence="10 11">
    <name type="scientific">Desulfomonile tiedjei</name>
    <dbReference type="NCBI Taxonomy" id="2358"/>
    <lineage>
        <taxon>Bacteria</taxon>
        <taxon>Pseudomonadati</taxon>
        <taxon>Thermodesulfobacteriota</taxon>
        <taxon>Desulfomonilia</taxon>
        <taxon>Desulfomonilales</taxon>
        <taxon>Desulfomonilaceae</taxon>
        <taxon>Desulfomonile</taxon>
    </lineage>
</organism>
<evidence type="ECO:0000259" key="9">
    <source>
        <dbReference type="PROSITE" id="PS50113"/>
    </source>
</evidence>
<dbReference type="AlphaFoldDB" id="A0A9D6V0Q4"/>
<dbReference type="InterPro" id="IPR035965">
    <property type="entry name" value="PAS-like_dom_sf"/>
</dbReference>
<dbReference type="SMART" id="SM00086">
    <property type="entry name" value="PAC"/>
    <property type="match status" value="2"/>
</dbReference>
<evidence type="ECO:0000256" key="3">
    <source>
        <dbReference type="ARBA" id="ARBA00023015"/>
    </source>
</evidence>
<dbReference type="Gene3D" id="3.40.50.300">
    <property type="entry name" value="P-loop containing nucleotide triphosphate hydrolases"/>
    <property type="match status" value="1"/>
</dbReference>
<dbReference type="PROSITE" id="PS50112">
    <property type="entry name" value="PAS"/>
    <property type="match status" value="2"/>
</dbReference>
<dbReference type="PROSITE" id="PS00688">
    <property type="entry name" value="SIGMA54_INTERACT_3"/>
    <property type="match status" value="1"/>
</dbReference>
<evidence type="ECO:0000256" key="5">
    <source>
        <dbReference type="SAM" id="Coils"/>
    </source>
</evidence>
<comment type="caution">
    <text evidence="10">The sequence shown here is derived from an EMBL/GenBank/DDBJ whole genome shotgun (WGS) entry which is preliminary data.</text>
</comment>
<keyword evidence="6" id="KW-0472">Membrane</keyword>
<dbReference type="SUPFAM" id="SSF55785">
    <property type="entry name" value="PYP-like sensor domain (PAS domain)"/>
    <property type="match status" value="2"/>
</dbReference>
<keyword evidence="6" id="KW-0812">Transmembrane</keyword>
<dbReference type="CDD" id="cd00009">
    <property type="entry name" value="AAA"/>
    <property type="match status" value="1"/>
</dbReference>
<dbReference type="PROSITE" id="PS00675">
    <property type="entry name" value="SIGMA54_INTERACT_1"/>
    <property type="match status" value="1"/>
</dbReference>
<feature type="coiled-coil region" evidence="5">
    <location>
        <begin position="206"/>
        <end position="233"/>
    </location>
</feature>
<dbReference type="SUPFAM" id="SSF46689">
    <property type="entry name" value="Homeodomain-like"/>
    <property type="match status" value="1"/>
</dbReference>
<accession>A0A9D6V0Q4</accession>
<evidence type="ECO:0000256" key="1">
    <source>
        <dbReference type="ARBA" id="ARBA00022741"/>
    </source>
</evidence>
<dbReference type="InterPro" id="IPR058031">
    <property type="entry name" value="AAA_lid_NorR"/>
</dbReference>
<feature type="domain" description="PAS" evidence="8">
    <location>
        <begin position="254"/>
        <end position="296"/>
    </location>
</feature>
<dbReference type="InterPro" id="IPR002078">
    <property type="entry name" value="Sigma_54_int"/>
</dbReference>
<keyword evidence="5" id="KW-0175">Coiled coil</keyword>
<protein>
    <submittedName>
        <fullName evidence="10">Sigma 54-interacting transcriptional regulator</fullName>
    </submittedName>
</protein>
<dbReference type="SMART" id="SM00091">
    <property type="entry name" value="PAS"/>
    <property type="match status" value="2"/>
</dbReference>
<feature type="domain" description="PAS" evidence="8">
    <location>
        <begin position="427"/>
        <end position="497"/>
    </location>
</feature>
<dbReference type="GO" id="GO:0006355">
    <property type="term" value="P:regulation of DNA-templated transcription"/>
    <property type="evidence" value="ECO:0007669"/>
    <property type="project" value="InterPro"/>
</dbReference>
<dbReference type="InterPro" id="IPR013656">
    <property type="entry name" value="PAS_4"/>
</dbReference>
<dbReference type="FunFam" id="3.40.50.300:FF:000006">
    <property type="entry name" value="DNA-binding transcriptional regulator NtrC"/>
    <property type="match status" value="1"/>
</dbReference>
<dbReference type="PROSITE" id="PS50045">
    <property type="entry name" value="SIGMA54_INTERACT_4"/>
    <property type="match status" value="1"/>
</dbReference>
<dbReference type="Gene3D" id="3.30.450.20">
    <property type="entry name" value="PAS domain"/>
    <property type="match status" value="2"/>
</dbReference>
<dbReference type="InterPro" id="IPR000700">
    <property type="entry name" value="PAS-assoc_C"/>
</dbReference>
<dbReference type="InterPro" id="IPR001610">
    <property type="entry name" value="PAC"/>
</dbReference>
<keyword evidence="3" id="KW-0805">Transcription regulation</keyword>
<reference evidence="10" key="1">
    <citation type="submission" date="2020-07" db="EMBL/GenBank/DDBJ databases">
        <title>Huge and variable diversity of episymbiotic CPR bacteria and DPANN archaea in groundwater ecosystems.</title>
        <authorList>
            <person name="He C.Y."/>
            <person name="Keren R."/>
            <person name="Whittaker M."/>
            <person name="Farag I.F."/>
            <person name="Doudna J."/>
            <person name="Cate J.H.D."/>
            <person name="Banfield J.F."/>
        </authorList>
    </citation>
    <scope>NUCLEOTIDE SEQUENCE</scope>
    <source>
        <strain evidence="10">NC_groundwater_1664_Pr3_B-0.1um_52_9</strain>
    </source>
</reference>
<evidence type="ECO:0000313" key="11">
    <source>
        <dbReference type="Proteomes" id="UP000807825"/>
    </source>
</evidence>
<feature type="domain" description="Sigma-54 factor interaction" evidence="7">
    <location>
        <begin position="556"/>
        <end position="782"/>
    </location>
</feature>
<dbReference type="GO" id="GO:0043565">
    <property type="term" value="F:sequence-specific DNA binding"/>
    <property type="evidence" value="ECO:0007669"/>
    <property type="project" value="InterPro"/>
</dbReference>
<keyword evidence="4" id="KW-0804">Transcription</keyword>
<dbReference type="CDD" id="cd00130">
    <property type="entry name" value="PAS"/>
    <property type="match status" value="2"/>
</dbReference>
<keyword evidence="6" id="KW-1133">Transmembrane helix</keyword>
<dbReference type="Pfam" id="PF13426">
    <property type="entry name" value="PAS_9"/>
    <property type="match status" value="1"/>
</dbReference>
<dbReference type="InterPro" id="IPR000014">
    <property type="entry name" value="PAS"/>
</dbReference>
<dbReference type="GO" id="GO:0005524">
    <property type="term" value="F:ATP binding"/>
    <property type="evidence" value="ECO:0007669"/>
    <property type="project" value="UniProtKB-KW"/>
</dbReference>
<dbReference type="Proteomes" id="UP000807825">
    <property type="component" value="Unassembled WGS sequence"/>
</dbReference>
<evidence type="ECO:0000256" key="2">
    <source>
        <dbReference type="ARBA" id="ARBA00022840"/>
    </source>
</evidence>
<dbReference type="InterPro" id="IPR025662">
    <property type="entry name" value="Sigma_54_int_dom_ATP-bd_1"/>
</dbReference>
<dbReference type="PRINTS" id="PR01590">
    <property type="entry name" value="HTHFIS"/>
</dbReference>